<accession>A0A3S9MU61</accession>
<feature type="domain" description="DUF7507" evidence="3">
    <location>
        <begin position="2626"/>
        <end position="2716"/>
    </location>
</feature>
<feature type="domain" description="DUF7507" evidence="3">
    <location>
        <begin position="574"/>
        <end position="668"/>
    </location>
</feature>
<dbReference type="InterPro" id="IPR013783">
    <property type="entry name" value="Ig-like_fold"/>
</dbReference>
<feature type="domain" description="DUF7507" evidence="3">
    <location>
        <begin position="1081"/>
        <end position="1186"/>
    </location>
</feature>
<feature type="domain" description="DUF7507" evidence="3">
    <location>
        <begin position="4266"/>
        <end position="4358"/>
    </location>
</feature>
<feature type="region of interest" description="Disordered" evidence="1">
    <location>
        <begin position="1298"/>
        <end position="1331"/>
    </location>
</feature>
<feature type="region of interest" description="Disordered" evidence="1">
    <location>
        <begin position="4345"/>
        <end position="4378"/>
    </location>
</feature>
<feature type="domain" description="DUF7507" evidence="3">
    <location>
        <begin position="4401"/>
        <end position="4494"/>
    </location>
</feature>
<feature type="compositionally biased region" description="Acidic residues" evidence="1">
    <location>
        <begin position="5024"/>
        <end position="5033"/>
    </location>
</feature>
<evidence type="ECO:0000259" key="3">
    <source>
        <dbReference type="Pfam" id="PF24346"/>
    </source>
</evidence>
<feature type="domain" description="DUF7507" evidence="3">
    <location>
        <begin position="2351"/>
        <end position="2456"/>
    </location>
</feature>
<feature type="region of interest" description="Disordered" evidence="1">
    <location>
        <begin position="1552"/>
        <end position="1585"/>
    </location>
</feature>
<dbReference type="PANTHER" id="PTHR34819:SF3">
    <property type="entry name" value="CELL SURFACE PROTEIN"/>
    <property type="match status" value="1"/>
</dbReference>
<feature type="region of interest" description="Disordered" evidence="1">
    <location>
        <begin position="3529"/>
        <end position="3562"/>
    </location>
</feature>
<feature type="compositionally biased region" description="Acidic residues" evidence="1">
    <location>
        <begin position="1433"/>
        <end position="1452"/>
    </location>
</feature>
<feature type="compositionally biased region" description="Acidic residues" evidence="1">
    <location>
        <begin position="5117"/>
        <end position="5132"/>
    </location>
</feature>
<feature type="compositionally biased region" description="Basic and acidic residues" evidence="1">
    <location>
        <begin position="5056"/>
        <end position="5070"/>
    </location>
</feature>
<dbReference type="Proteomes" id="UP000279600">
    <property type="component" value="Chromosome"/>
</dbReference>
<feature type="compositionally biased region" description="Acidic residues" evidence="1">
    <location>
        <begin position="925"/>
        <end position="944"/>
    </location>
</feature>
<feature type="region of interest" description="Disordered" evidence="1">
    <location>
        <begin position="3801"/>
        <end position="3834"/>
    </location>
</feature>
<feature type="domain" description="DUF7507" evidence="3">
    <location>
        <begin position="1716"/>
        <end position="1821"/>
    </location>
</feature>
<feature type="domain" description="DUF7507" evidence="3">
    <location>
        <begin position="954"/>
        <end position="1059"/>
    </location>
</feature>
<feature type="compositionally biased region" description="Acidic residues" evidence="1">
    <location>
        <begin position="4494"/>
        <end position="4508"/>
    </location>
</feature>
<feature type="region of interest" description="Disordered" evidence="1">
    <location>
        <begin position="655"/>
        <end position="691"/>
    </location>
</feature>
<feature type="region of interest" description="Disordered" evidence="1">
    <location>
        <begin position="4868"/>
        <end position="5460"/>
    </location>
</feature>
<feature type="domain" description="DUF7507" evidence="3">
    <location>
        <begin position="2478"/>
        <end position="2582"/>
    </location>
</feature>
<feature type="domain" description="DUF7507" evidence="3">
    <location>
        <begin position="3722"/>
        <end position="3814"/>
    </location>
</feature>
<feature type="domain" description="DUF7507" evidence="3">
    <location>
        <begin position="1843"/>
        <end position="1948"/>
    </location>
</feature>
<feature type="region of interest" description="Disordered" evidence="1">
    <location>
        <begin position="4210"/>
        <end position="4243"/>
    </location>
</feature>
<feature type="compositionally biased region" description="Acidic residues" evidence="1">
    <location>
        <begin position="4222"/>
        <end position="4236"/>
    </location>
</feature>
<feature type="compositionally biased region" description="Acidic residues" evidence="1">
    <location>
        <begin position="5403"/>
        <end position="5445"/>
    </location>
</feature>
<feature type="region of interest" description="Disordered" evidence="1">
    <location>
        <begin position="3394"/>
        <end position="3427"/>
    </location>
</feature>
<feature type="region of interest" description="Disordered" evidence="1">
    <location>
        <begin position="3937"/>
        <end position="3970"/>
    </location>
</feature>
<feature type="compositionally biased region" description="Acidic residues" evidence="1">
    <location>
        <begin position="4906"/>
        <end position="4917"/>
    </location>
</feature>
<feature type="compositionally biased region" description="Acidic residues" evidence="1">
    <location>
        <begin position="5083"/>
        <end position="5108"/>
    </location>
</feature>
<feature type="domain" description="DUF7507" evidence="3">
    <location>
        <begin position="1589"/>
        <end position="1694"/>
    </location>
</feature>
<feature type="domain" description="DUF7507" evidence="3">
    <location>
        <begin position="827"/>
        <end position="932"/>
    </location>
</feature>
<feature type="domain" description="DUF7507" evidence="3">
    <location>
        <begin position="2769"/>
        <end position="2862"/>
    </location>
</feature>
<feature type="region of interest" description="Disordered" evidence="1">
    <location>
        <begin position="2441"/>
        <end position="2470"/>
    </location>
</feature>
<feature type="compositionally biased region" description="Acidic residues" evidence="1">
    <location>
        <begin position="3814"/>
        <end position="3828"/>
    </location>
</feature>
<dbReference type="RefSeq" id="WP_126444424.1">
    <property type="nucleotide sequence ID" value="NZ_CP034549.1"/>
</dbReference>
<feature type="compositionally biased region" description="Acidic residues" evidence="1">
    <location>
        <begin position="1814"/>
        <end position="1833"/>
    </location>
</feature>
<feature type="domain" description="DUF7507" evidence="3">
    <location>
        <begin position="3993"/>
        <end position="4086"/>
    </location>
</feature>
<feature type="domain" description="DUF7507" evidence="3">
    <location>
        <begin position="4538"/>
        <end position="4630"/>
    </location>
</feature>
<feature type="compositionally biased region" description="Acidic residues" evidence="1">
    <location>
        <begin position="5156"/>
        <end position="5180"/>
    </location>
</feature>
<dbReference type="PANTHER" id="PTHR34819">
    <property type="entry name" value="LARGE CYSTEINE-RICH PERIPLASMIC PROTEIN OMCB"/>
    <property type="match status" value="1"/>
</dbReference>
<evidence type="ECO:0000256" key="2">
    <source>
        <dbReference type="SAM" id="SignalP"/>
    </source>
</evidence>
<feature type="compositionally biased region" description="Acidic residues" evidence="1">
    <location>
        <begin position="3406"/>
        <end position="3420"/>
    </location>
</feature>
<feature type="compositionally biased region" description="Acidic residues" evidence="1">
    <location>
        <begin position="2862"/>
        <end position="2876"/>
    </location>
</feature>
<feature type="signal peptide" evidence="2">
    <location>
        <begin position="1"/>
        <end position="30"/>
    </location>
</feature>
<feature type="domain" description="DUF7507" evidence="3">
    <location>
        <begin position="1970"/>
        <end position="2075"/>
    </location>
</feature>
<evidence type="ECO:0000313" key="4">
    <source>
        <dbReference type="EMBL" id="AZQ42716.1"/>
    </source>
</evidence>
<name>A0A3S9MU61_9FLAO</name>
<keyword evidence="5" id="KW-1185">Reference proteome</keyword>
<feature type="compositionally biased region" description="Acidic residues" evidence="1">
    <location>
        <begin position="5302"/>
        <end position="5321"/>
    </location>
</feature>
<feature type="domain" description="DUF7507" evidence="3">
    <location>
        <begin position="3042"/>
        <end position="3134"/>
    </location>
</feature>
<proteinExistence type="predicted"/>
<dbReference type="EMBL" id="CP034549">
    <property type="protein sequence ID" value="AZQ42716.1"/>
    <property type="molecule type" value="Genomic_DNA"/>
</dbReference>
<feature type="region of interest" description="Disordered" evidence="1">
    <location>
        <begin position="2702"/>
        <end position="2736"/>
    </location>
</feature>
<feature type="compositionally biased region" description="Polar residues" evidence="1">
    <location>
        <begin position="5263"/>
        <end position="5272"/>
    </location>
</feature>
<feature type="region of interest" description="Disordered" evidence="1">
    <location>
        <begin position="4481"/>
        <end position="4513"/>
    </location>
</feature>
<feature type="region of interest" description="Disordered" evidence="1">
    <location>
        <begin position="2060"/>
        <end position="2093"/>
    </location>
</feature>
<feature type="region of interest" description="Disordered" evidence="1">
    <location>
        <begin position="917"/>
        <end position="951"/>
    </location>
</feature>
<feature type="region of interest" description="Disordered" evidence="1">
    <location>
        <begin position="2582"/>
        <end position="2605"/>
    </location>
</feature>
<feature type="region of interest" description="Disordered" evidence="1">
    <location>
        <begin position="3666"/>
        <end position="3699"/>
    </location>
</feature>
<feature type="region of interest" description="Disordered" evidence="1">
    <location>
        <begin position="3121"/>
        <end position="3154"/>
    </location>
</feature>
<feature type="compositionally biased region" description="Acidic residues" evidence="1">
    <location>
        <begin position="2068"/>
        <end position="2087"/>
    </location>
</feature>
<feature type="domain" description="DUF7507" evidence="3">
    <location>
        <begin position="4129"/>
        <end position="4222"/>
    </location>
</feature>
<keyword evidence="2" id="KW-0732">Signal</keyword>
<feature type="domain" description="DUF7507" evidence="3">
    <location>
        <begin position="3857"/>
        <end position="3950"/>
    </location>
</feature>
<feature type="region of interest" description="Disordered" evidence="1">
    <location>
        <begin position="385"/>
        <end position="410"/>
    </location>
</feature>
<protein>
    <recommendedName>
        <fullName evidence="3">DUF7507 domain-containing protein</fullName>
    </recommendedName>
</protein>
<feature type="region of interest" description="Disordered" evidence="1">
    <location>
        <begin position="1806"/>
        <end position="1839"/>
    </location>
</feature>
<feature type="compositionally biased region" description="Acidic residues" evidence="1">
    <location>
        <begin position="1052"/>
        <end position="1071"/>
    </location>
</feature>
<feature type="compositionally biased region" description="Acidic residues" evidence="1">
    <location>
        <begin position="2717"/>
        <end position="2736"/>
    </location>
</feature>
<feature type="region of interest" description="Disordered" evidence="1">
    <location>
        <begin position="2187"/>
        <end position="2220"/>
    </location>
</feature>
<feature type="domain" description="DUF7507" evidence="3">
    <location>
        <begin position="2224"/>
        <end position="2329"/>
    </location>
</feature>
<feature type="compositionally biased region" description="Acidic residues" evidence="1">
    <location>
        <begin position="5366"/>
        <end position="5396"/>
    </location>
</feature>
<dbReference type="Gene3D" id="2.60.40.10">
    <property type="entry name" value="Immunoglobulins"/>
    <property type="match status" value="14"/>
</dbReference>
<feature type="domain" description="DUF7507" evidence="3">
    <location>
        <begin position="3449"/>
        <end position="3542"/>
    </location>
</feature>
<feature type="region of interest" description="Disordered" evidence="1">
    <location>
        <begin position="1933"/>
        <end position="1966"/>
    </location>
</feature>
<dbReference type="SUPFAM" id="SSF49478">
    <property type="entry name" value="Cna protein B-type domain"/>
    <property type="match status" value="1"/>
</dbReference>
<dbReference type="InterPro" id="IPR051172">
    <property type="entry name" value="Chlamydia_OmcB"/>
</dbReference>
<feature type="compositionally biased region" description="Acidic residues" evidence="1">
    <location>
        <begin position="3134"/>
        <end position="3148"/>
    </location>
</feature>
<feature type="compositionally biased region" description="Acidic residues" evidence="1">
    <location>
        <begin position="2998"/>
        <end position="3012"/>
    </location>
</feature>
<feature type="compositionally biased region" description="Acidic residues" evidence="1">
    <location>
        <begin position="4788"/>
        <end position="4814"/>
    </location>
</feature>
<dbReference type="OrthoDB" id="599464at2"/>
<feature type="compositionally biased region" description="Acidic residues" evidence="1">
    <location>
        <begin position="4630"/>
        <end position="4644"/>
    </location>
</feature>
<feature type="compositionally biased region" description="Acidic residues" evidence="1">
    <location>
        <begin position="4358"/>
        <end position="4372"/>
    </location>
</feature>
<feature type="region of interest" description="Disordered" evidence="1">
    <location>
        <begin position="4073"/>
        <end position="4106"/>
    </location>
</feature>
<evidence type="ECO:0000313" key="5">
    <source>
        <dbReference type="Proteomes" id="UP000279600"/>
    </source>
</evidence>
<feature type="compositionally biased region" description="Acidic residues" evidence="1">
    <location>
        <begin position="3542"/>
        <end position="3556"/>
    </location>
</feature>
<dbReference type="Pfam" id="PF13585">
    <property type="entry name" value="CHU_C"/>
    <property type="match status" value="1"/>
</dbReference>
<feature type="region of interest" description="Disordered" evidence="1">
    <location>
        <begin position="2314"/>
        <end position="2347"/>
    </location>
</feature>
<dbReference type="InterPro" id="IPR047589">
    <property type="entry name" value="DUF11_rpt"/>
</dbReference>
<feature type="chain" id="PRO_5018969311" description="DUF7507 domain-containing protein" evidence="2">
    <location>
        <begin position="31"/>
        <end position="5576"/>
    </location>
</feature>
<feature type="compositionally biased region" description="Acidic residues" evidence="1">
    <location>
        <begin position="1687"/>
        <end position="1706"/>
    </location>
</feature>
<feature type="compositionally biased region" description="Acidic residues" evidence="1">
    <location>
        <begin position="4760"/>
        <end position="4771"/>
    </location>
</feature>
<dbReference type="Pfam" id="PF24346">
    <property type="entry name" value="DUF7507"/>
    <property type="match status" value="32"/>
</dbReference>
<feature type="compositionally biased region" description="Acidic residues" evidence="1">
    <location>
        <begin position="2322"/>
        <end position="2341"/>
    </location>
</feature>
<feature type="region of interest" description="Disordered" evidence="1">
    <location>
        <begin position="1171"/>
        <end position="1204"/>
    </location>
</feature>
<organism evidence="4 5">
    <name type="scientific">Nonlabens ponticola</name>
    <dbReference type="NCBI Taxonomy" id="2496866"/>
    <lineage>
        <taxon>Bacteria</taxon>
        <taxon>Pseudomonadati</taxon>
        <taxon>Bacteroidota</taxon>
        <taxon>Flavobacteriia</taxon>
        <taxon>Flavobacteriales</taxon>
        <taxon>Flavobacteriaceae</taxon>
        <taxon>Nonlabens</taxon>
    </lineage>
</organism>
<feature type="compositionally biased region" description="Acidic residues" evidence="1">
    <location>
        <begin position="4086"/>
        <end position="4100"/>
    </location>
</feature>
<feature type="region of interest" description="Disordered" evidence="1">
    <location>
        <begin position="789"/>
        <end position="824"/>
    </location>
</feature>
<feature type="domain" description="DUF7507" evidence="3">
    <location>
        <begin position="2097"/>
        <end position="2202"/>
    </location>
</feature>
<feature type="region of interest" description="Disordered" evidence="1">
    <location>
        <begin position="1044"/>
        <end position="1077"/>
    </location>
</feature>
<feature type="compositionally biased region" description="Acidic residues" evidence="1">
    <location>
        <begin position="2195"/>
        <end position="2214"/>
    </location>
</feature>
<feature type="domain" description="DUF7507" evidence="3">
    <location>
        <begin position="1335"/>
        <end position="1440"/>
    </location>
</feature>
<feature type="compositionally biased region" description="Acidic residues" evidence="1">
    <location>
        <begin position="1560"/>
        <end position="1579"/>
    </location>
</feature>
<feature type="region of interest" description="Disordered" evidence="1">
    <location>
        <begin position="2985"/>
        <end position="3017"/>
    </location>
</feature>
<feature type="compositionally biased region" description="Acidic residues" evidence="1">
    <location>
        <begin position="805"/>
        <end position="817"/>
    </location>
</feature>
<feature type="region of interest" description="Disordered" evidence="1">
    <location>
        <begin position="1679"/>
        <end position="1712"/>
    </location>
</feature>
<feature type="domain" description="DUF7507" evidence="3">
    <location>
        <begin position="4651"/>
        <end position="4750"/>
    </location>
</feature>
<feature type="compositionally biased region" description="Acidic residues" evidence="1">
    <location>
        <begin position="2449"/>
        <end position="2468"/>
    </location>
</feature>
<dbReference type="NCBIfam" id="TIGR01451">
    <property type="entry name" value="B_ant_repeat"/>
    <property type="match status" value="30"/>
</dbReference>
<feature type="region of interest" description="Disordered" evidence="1">
    <location>
        <begin position="2849"/>
        <end position="2883"/>
    </location>
</feature>
<dbReference type="InterPro" id="IPR055354">
    <property type="entry name" value="DUF7507"/>
</dbReference>
<feature type="domain" description="DUF7507" evidence="3">
    <location>
        <begin position="1208"/>
        <end position="1313"/>
    </location>
</feature>
<dbReference type="KEGG" id="noj:EJ995_00100"/>
<feature type="region of interest" description="Disordered" evidence="1">
    <location>
        <begin position="1425"/>
        <end position="1458"/>
    </location>
</feature>
<feature type="compositionally biased region" description="Acidic residues" evidence="1">
    <location>
        <begin position="665"/>
        <end position="678"/>
    </location>
</feature>
<feature type="compositionally biased region" description="Acidic residues" evidence="1">
    <location>
        <begin position="1179"/>
        <end position="1198"/>
    </location>
</feature>
<feature type="domain" description="DUF7507" evidence="3">
    <location>
        <begin position="1462"/>
        <end position="1567"/>
    </location>
</feature>
<feature type="compositionally biased region" description="Acidic residues" evidence="1">
    <location>
        <begin position="1941"/>
        <end position="1960"/>
    </location>
</feature>
<feature type="region of interest" description="Disordered" evidence="1">
    <location>
        <begin position="4617"/>
        <end position="4652"/>
    </location>
</feature>
<sequence length="5576" mass="578688">MNNSTLVNNFPTRSLLLFFLVSCFSLTAIAQSRSCLRENCFDIVSFDSDPVIDNGGAPLAVGTVYRFPNAAGATASNPAIDILVEITELNRTTLLDIDVSDSGLPRAFQPRISANNSGNINALFTIRLVNAGTNTPSQNVCFYASPFDIDGGGGNGANSIREFAELSLTDAYTVSAVTEIDIDRTGANGTIIRGQNIDGRSAPVEPIDQDPRYTFSNYYESRNTFTYRVGKVGNGTQSNRFYALVLERAEFQQPVQTFVSNPLICGTVLRDSGSGISGVRVELYDEGGNFIEATTTDANGDYQFTVVRDGTNEQVFTIREIDLQTDVPTGFDIASVSDTDGANDNEITVVVREASRVGNDFVDGPDFDQDGLADSVDLDDDNDGITDVDEGGDTANTDGTGLPNRIDRDADDDGCPDVIEAGFIDNDGDGQLGNQVPPTVDEDGLVTSGNGYSTPRDGNNNGTPDFLEAGTDINITDQPDATTAVTPDDNSVQFSVSATGSNPVYRWQVSTNGGNFTNLNNNARYSGVFSNTLTVTDAPESFNGNLYRVVVTSSSYACAREVSNAALLSVGSILSITKDDRDGTYDSVGDVITYDVVITNTGNTVLRNINLTDDNGTLDRNFIGNLNVGQSITTTSRHTITQDDLNAGEVRNQITGAGINSNGDDVSDLSDDPDDDTNVDTNGNGNPDDITITPLTRNDDIAIIKEGILNDANGDGFAQVGEEITYTFTIENTGNRDLTNVRITDPLLVAPNGQINGGNIANLPVGAVRTRTGSLTLTQEDIDRGFINNQATATGTPPSGPDVSDVSDDDSNLEDDTTTTPLPQDNSIAIIKEGTFNDANADGFAQVGETIDYDFTVTNTGDTALNNITVSDPLLVAPNGSITGSPIADLAPGASVTITGSLTLTQADIDRGFVNNQATATGTTDDGDDVSDVSDDDSNLEDDTTTTPLPQDNSIAIIKEGTFNDANADGFAQVGETIDYDFTVTNTGDTALNNITVSDPLLVAPNGSITGSPIADLAPGASVTITGSLTLTQADIDRGFVNNQATATGTTDDGDDVSDVSDDDSNLEDDTTTTPLPQDNSIAIIKEGTFNDANADGFAQVGETIDYDFTVTNTGDTALNNITVSDPLLVAPNGSITGSPIADLAPGTSVTITGSLTLTQADIDRGFVNNQATATGTTDDGDDVSDVSDDDSNLEDDTTTTPLPQDNSIAIIKEGTFNDANADGFAQVGETIDYDFTVTNTGDTALNNITVSDPLLVAPNGSITGSPIADLAPGASVTITGSLTLTQADIDRGFVNNQATATGTTDDGDDVSDVSDDDSNLEDDTTTTPLPQDNSIAIIKEGTFNDANADGFAQVGETIDYDFTVTNTGDTALNNITVSDPLLVAPNGSITGSPIADLAPGTSVTITGSLTLTQADIDRGFVNNQATATGTTDDGDDVSDVSDDDSNLEDDTTTTPLPQDNSIAIIKEGTFNDANADGFAQVGETIDYDFTVTNTGDTALNNITVSDPLLVAPNGSITGSPIADLAPGASVTITGSLTLTQADIDRGFVNNQATATGTTDDGDDVSDVSDDDSNLEDDTTTTPLPQDNSIAIIKEGTFNDANADGFAQVGETIDYDFTVTNTGDTALNNITVSDPLLVAPNGSITGSPIADLAPGTSVTITGSLTLTQADIDRGFVNNQATATGTTDDGDDVSDVSDDDSNLEDDTTTTPLPQDNSIAIIKEGTFNDANRDGFAQVGETIDYDFTVTNTGDTALNNITVSDPLLVAPNGSITGSPIADLAPGTSVTITGSLTLTQADIDRGFVNNQATATGTTDDGDDVSDVSDDDSNLEDDTTTTPLPQDNSIAIIKEGTFNDANADGFAQVGETIDYDFTVTNTGDTALNNITVSDPLLVAPNGSITGSPIADLAPGASVTITGSLTLTQADIDRGFVNNQATATGTTDDGDDVSDVSDDDSNLEDDTTTTPLPQDNSIAIIKEGTFNDANADGFAQVGETIDYDFTVTNTGDTALNNITVSDPLLVAPNGSITGSPIADLAPGTSVTITGSLTLTQADIDRGFVNNQATATGTTDDGDDVSDVSDDDSNLEDDTTTTPLPQDNSIAIIKEGTFNDANADGFAQVGETIDYDFTVTNTGDTALNNITVSDPLLVAPNGSITGSPIADLAPGASVTITGSLTLTQADIDRGFVNNQATATGTTDDGDDVSDVSDDDSNLEDDTTTTPLPQDNSIAIIKEGTFNDANADGFAQVGETIDYDFTVTNTGDTALNNITVSDPLLVAPNGSITGSPIADLAPGASVTITGSLTLTQADIDRGFVNNQATATGTTDDGDDVSDVSDDDSNLEDDTTTTPLPQDNSIAIIKEGTFNDANRDGFAQVGETIDYDFTVTNTGDTALNNITVSDPLLVAPNGSITGSPIADLAPGTSVTITGSLTLTQADIDRGFVNNQATATGTTDDGDDVSDVSDDDSNLEDDTTTTVLDPNSEIQLSKQGVASDFNGNGVIDAGDRILYSFRITNTGNTTLTGITVSDLTAGVVVNGSGIAVLVPGESDNASYSAFYTIQQSDIDNLSFINQASVEATDPNGIIVVDDSDDPLNTDNIDNNGDGEPDDPTVVSFDPSSSVTLLKIDTYEDSNGNSVADAGDIISYQFVITNTGTTTLSNLQVSDLGTTVTGTAIAQLEPGASDSTTFTGTYILTQDDIDAGRYQNSATVSADSPSDAVIQDISDDPDNNADVDTEADGEPDDPTITLLLEDSSIAVIKTSVFDDAGSGDTDDDGNGTAQVGETITYSFRVTNTGSTTLTNITLEDVLLEGANGTLSGGPIASLSPGAFDDTTFTGSYTITQDDIDRGFVRNQAVVSGETPDGNTVSDDSDDDSNVGDDPTDTDLGQDSSIAVIKTSVFDDAGSGDTDDDGNGTAQVGETITYSFRVTNTGSTTLTNITLEDVLLEGANGTLSGGPIASLSPGAFDDTTFTGSYTITQDDIDRGFVRNQAVVSGETPDGNTVSDDSDDDSNVGDDPTDTDLGQDSSIAVIKTSVFDDAGSGDTDDAGNGTAQVGETITYSFRVTNTGSTTLTNITLEDVLLEGANGTLSGGPIASLSPGAFDDTTFTGSYTITQDDIDRGFVRNQAVVSGETPDGNTVSDDSDDDSNVGDDPTDTDLGQDSSIAVIKTSVFDDAGSGDTDDDGNGTAQVGETITYSFRVTNTGSTTLTNITLEDVLLEGANGTLSGGPIASLSPGAFDDTTFTGSYTITQDDIDRGFVRNQAVVSGETPDGNTVSDDSDDDSNVGDDPTDTDLGQDSSIAVIKTSVFDDAGSGDTDDDGNGTAQVGETITYSFRVTNTGSTTLTNITLEDVLLEGANGTLSGGPIASLSPGAFDDTTFTGSYTITQEDIDRGFVRNQAVVSGETPDGNTVSDDSDDDSNVGDDPTDTDLGQDSSIAVIKTSVFDDAGSGDTDDDGNGTAQVGETITYSFRVTNTGSTTLTNITLEDVLLEGANGTLSGGPIASLSPGAFDDTTFTGSYTITQDDIDRGFVRNQAVVSGETPDGNTVSDDSDDDSNVGDDPTDTDLGQDSSIAVIKTSVFDDAGSGDTDDDGNGTAQVGETITYSFRVTNTGSTTLTNITLEDVLLEGANGTLSGGPIASLSPGAFDDTTFTGSYTITQEDIDRGFVRNQAVVSGETPDGNTVSDDSDDDSNVGDDPTDTDLGQDSSIAVIKTSVFDDAGSGDTDDAGNGTAQVGETITYSFRVTNTGSTTLTNITLEDVLLEGANGTLSGGPIASLSPGAFDDTTFTGSYTITQDDIDRGFVRNQAVVSGETPDGNTVSDDSDDDSNVGDDPTDTDLGQDSSIAVIKTSVFDDAGSGDTDDDGNGTAQVGETITYSFRVTNTGSTTLTNITLEDVLLEGANGTLSGGPIASLSPGAFDDTTFTGSYTITQDDIDRGFVRNQAVVSGETPDGNTVSDDSDDDSNVGDDPTDTDLGQDSSIAVIKTSVFDDAGSGDTDDDGNGTAQVGETITYSFRVTNTGSTTLTNITLEDVLLEGANGTLSGGPIASLSPGAFDDTTFTGSYTITQDDIDRGFVRNQAVVSGETPDGNTVSDDSDDDSNVGDDPTDTDLGQDSSIAVIKTSVFDDAGSGDTDDDGNGTAQVGETITYSFRVTNTGSTTLTNITLEDVLLEGANGTLSGGPIASLSPGAFDDTTFTGSYTITQEDIDRGFVRNQAVVSGETPDGNTVSDDSDDDSNVGDDPTDTDLGQDSSIAVIKTSVFDDAGSGDTDDAGNGTAQVGETITYSFRVTNTGSTTLTNITLEDVLLEGANGTLSGGPIASLSPGAFDDTTFTGSYTITQDDIDRGFVRNQAVVSGETPDGNTVSDDSDDDSNVGDDPTDTDLGQDSSIAVIKTSVFDDAGSGDTDDDGNGTAQVGETITYSFRVTNTGSTTLTNITLEDVLLEGANGTLSGGPIASLSPGAFDDTTFTGSYTITQDDIDRGFVRNQAVVSGETPDGNTVSDDSDDDSNVGDDPTDTDLGQDSSIAVIKTSVFDDAGSGDTDDAGNGTAQVGETITYSFRVTNTGSTTLTNITLEDVLLEGANGTLSGGPIASLSPGAFDDTTFTGSYTITQDDIDRGFVRNQAVVSGETPDGNTVSDDSDDDSNVGDDPTDTDLGQKSSMSITKAAREQFFRNIGDVITYDIVITNTGNITLTDVVISDDNADAGSIMPDTFNSIAPGESVIATVTQTIDEDDVRNNRAINSLIGIGEDVNGVDVTDTSDDPNNPNDFDENNDGEPDDPTIVSIDRDNDSIPDNIDLDDDNDGITDIEELDGFDPDIDNDGDGVPSYLDDDDNDFFVGNEDGLFDPSLDLDGDGIPNQLDLDVDDDGIYDVVETGNSDLDVDNDGMVDGPAGVNGIPDAAEDDGVDGNGVGDDPLESDLDDDDIPNYKDQDSDGDGITDNIESQSSADYILPSGMDSDSNGVDDAYDTNGAPIEPVNTDEDFDNGNDDDGGDELPDYLDLDSDNDNVPDSIEGSDYNADGVADVDPSGVDNDGDGLDDAYDGSLGDFEDPNGLLVIDNPFDLPNRDGANDNPDFRDRDDDDDGLLTFEGGGDDNDPEQGEDVDNDGDPTNDDTDGDGTPNYLDATDDTNLFDEDDDNDGIPDIVEVGSNPDIDNDGDGVPAYLDDDDNDPTVGDDDNAVNPEFDTDGDGISNHLDLDSDNDGIYDVNETGNSALDADNDGMVDGPEGVNGIPDAVEDDGIDGNGVSTAPRETDTDLLPDYLDQDSDNDGITDNVESQDTFDYISPSGQDEDNNGVDDAYDTNGSPIEEFNFDGDDLQDYIDSDSDNDNVLDRLEGHDFDHDGIADVSPSDQDIDNDGLNDAYDGDTSGYGDPDGLELDGDPSELPDLDGTEDVDYRDIDDDGDTVNTVFEDYDGDDNPVDQDTDGDGIPDYLDDNDDGDAFDTIDEGPDPDNDQNPNTGNTRDTDGDGIFDYLEFDEEVVCGEPIVYNGISPDGNSRNDFLVIENLDCFSTNDLQIFNRWGVLVYETESYGVNGNVFRGISEGRATIQQGEELPVGTYYYVLNYQDDESGERKSVAGYIYIQR</sequence>
<feature type="domain" description="DUF7507" evidence="3">
    <location>
        <begin position="3177"/>
        <end position="3270"/>
    </location>
</feature>
<reference evidence="4 5" key="1">
    <citation type="submission" date="2018-12" db="EMBL/GenBank/DDBJ databases">
        <title>Complete genome of Nonlabens sp. MJ115.</title>
        <authorList>
            <person name="Choi H.S."/>
            <person name="Jung J."/>
        </authorList>
    </citation>
    <scope>NUCLEOTIDE SEQUENCE [LARGE SCALE GENOMIC DNA]</scope>
    <source>
        <strain evidence="4 5">MJ115</strain>
    </source>
</reference>
<feature type="compositionally biased region" description="Acidic residues" evidence="1">
    <location>
        <begin position="3950"/>
        <end position="3964"/>
    </location>
</feature>
<feature type="compositionally biased region" description="Basic and acidic residues" evidence="1">
    <location>
        <begin position="5322"/>
        <end position="5336"/>
    </location>
</feature>
<feature type="region of interest" description="Disordered" evidence="1">
    <location>
        <begin position="3257"/>
        <end position="3290"/>
    </location>
</feature>
<feature type="compositionally biased region" description="Acidic residues" evidence="1">
    <location>
        <begin position="1306"/>
        <end position="1325"/>
    </location>
</feature>
<feature type="compositionally biased region" description="Acidic residues" evidence="1">
    <location>
        <begin position="4970"/>
        <end position="4999"/>
    </location>
</feature>
<feature type="domain" description="DUF7507" evidence="3">
    <location>
        <begin position="711"/>
        <end position="805"/>
    </location>
</feature>
<feature type="domain" description="DUF7507" evidence="3">
    <location>
        <begin position="3585"/>
        <end position="3678"/>
    </location>
</feature>
<feature type="compositionally biased region" description="Low complexity" evidence="1">
    <location>
        <begin position="679"/>
        <end position="689"/>
    </location>
</feature>
<feature type="compositionally biased region" description="Acidic residues" evidence="1">
    <location>
        <begin position="3678"/>
        <end position="3692"/>
    </location>
</feature>
<feature type="domain" description="DUF7507" evidence="3">
    <location>
        <begin position="3313"/>
        <end position="3406"/>
    </location>
</feature>
<gene>
    <name evidence="4" type="ORF">EJ995_00100</name>
</gene>
<feature type="region of interest" description="Disordered" evidence="1">
    <location>
        <begin position="4743"/>
        <end position="4826"/>
    </location>
</feature>
<evidence type="ECO:0000256" key="1">
    <source>
        <dbReference type="SAM" id="MobiDB-lite"/>
    </source>
</evidence>
<feature type="domain" description="DUF7507" evidence="3">
    <location>
        <begin position="2905"/>
        <end position="2998"/>
    </location>
</feature>
<feature type="compositionally biased region" description="Acidic residues" evidence="1">
    <location>
        <begin position="3270"/>
        <end position="3284"/>
    </location>
</feature>
<feature type="compositionally biased region" description="Acidic residues" evidence="1">
    <location>
        <begin position="5281"/>
        <end position="5292"/>
    </location>
</feature>